<name>A0A0F9I663_9ZZZZ</name>
<gene>
    <name evidence="2" type="ORF">LCGC14_1979980</name>
</gene>
<evidence type="ECO:0000313" key="2">
    <source>
        <dbReference type="EMBL" id="KKL82917.1"/>
    </source>
</evidence>
<keyword evidence="1" id="KW-0812">Transmembrane</keyword>
<dbReference type="PROSITE" id="PS51257">
    <property type="entry name" value="PROKAR_LIPOPROTEIN"/>
    <property type="match status" value="1"/>
</dbReference>
<comment type="caution">
    <text evidence="2">The sequence shown here is derived from an EMBL/GenBank/DDBJ whole genome shotgun (WGS) entry which is preliminary data.</text>
</comment>
<evidence type="ECO:0000256" key="1">
    <source>
        <dbReference type="SAM" id="Phobius"/>
    </source>
</evidence>
<reference evidence="2" key="1">
    <citation type="journal article" date="2015" name="Nature">
        <title>Complex archaea that bridge the gap between prokaryotes and eukaryotes.</title>
        <authorList>
            <person name="Spang A."/>
            <person name="Saw J.H."/>
            <person name="Jorgensen S.L."/>
            <person name="Zaremba-Niedzwiedzka K."/>
            <person name="Martijn J."/>
            <person name="Lind A.E."/>
            <person name="van Eijk R."/>
            <person name="Schleper C."/>
            <person name="Guy L."/>
            <person name="Ettema T.J."/>
        </authorList>
    </citation>
    <scope>NUCLEOTIDE SEQUENCE</scope>
</reference>
<feature type="transmembrane region" description="Helical" evidence="1">
    <location>
        <begin position="41"/>
        <end position="60"/>
    </location>
</feature>
<proteinExistence type="predicted"/>
<organism evidence="2">
    <name type="scientific">marine sediment metagenome</name>
    <dbReference type="NCBI Taxonomy" id="412755"/>
    <lineage>
        <taxon>unclassified sequences</taxon>
        <taxon>metagenomes</taxon>
        <taxon>ecological metagenomes</taxon>
    </lineage>
</organism>
<keyword evidence="1" id="KW-0472">Membrane</keyword>
<sequence length="77" mass="9115">MIEKVKIAKLIIGFLGLVIGCVISILFLVMLYTFIKYSIIEFNPIIVLLITLFFTFYSHYRILRMITKKETAKYIYK</sequence>
<dbReference type="EMBL" id="LAZR01022136">
    <property type="protein sequence ID" value="KKL82917.1"/>
    <property type="molecule type" value="Genomic_DNA"/>
</dbReference>
<feature type="transmembrane region" description="Helical" evidence="1">
    <location>
        <begin position="12"/>
        <end position="35"/>
    </location>
</feature>
<accession>A0A0F9I663</accession>
<protein>
    <submittedName>
        <fullName evidence="2">Uncharacterized protein</fullName>
    </submittedName>
</protein>
<keyword evidence="1" id="KW-1133">Transmembrane helix</keyword>
<dbReference type="AlphaFoldDB" id="A0A0F9I663"/>